<feature type="transmembrane region" description="Helical" evidence="2">
    <location>
        <begin position="112"/>
        <end position="140"/>
    </location>
</feature>
<dbReference type="EMBL" id="CH963847">
    <property type="protein sequence ID" value="EDW72822.1"/>
    <property type="molecule type" value="Genomic_DNA"/>
</dbReference>
<dbReference type="FunCoup" id="B4MLG6">
    <property type="interactions" value="126"/>
</dbReference>
<name>B4MLG6_DROWI</name>
<feature type="region of interest" description="Disordered" evidence="1">
    <location>
        <begin position="205"/>
        <end position="321"/>
    </location>
</feature>
<reference evidence="3 4" key="1">
    <citation type="journal article" date="2007" name="Nature">
        <title>Evolution of genes and genomes on the Drosophila phylogeny.</title>
        <authorList>
            <consortium name="Drosophila 12 Genomes Consortium"/>
            <person name="Clark A.G."/>
            <person name="Eisen M.B."/>
            <person name="Smith D.R."/>
            <person name="Bergman C.M."/>
            <person name="Oliver B."/>
            <person name="Markow T.A."/>
            <person name="Kaufman T.C."/>
            <person name="Kellis M."/>
            <person name="Gelbart W."/>
            <person name="Iyer V.N."/>
            <person name="Pollard D.A."/>
            <person name="Sackton T.B."/>
            <person name="Larracuente A.M."/>
            <person name="Singh N.D."/>
            <person name="Abad J.P."/>
            <person name="Abt D.N."/>
            <person name="Adryan B."/>
            <person name="Aguade M."/>
            <person name="Akashi H."/>
            <person name="Anderson W.W."/>
            <person name="Aquadro C.F."/>
            <person name="Ardell D.H."/>
            <person name="Arguello R."/>
            <person name="Artieri C.G."/>
            <person name="Barbash D.A."/>
            <person name="Barker D."/>
            <person name="Barsanti P."/>
            <person name="Batterham P."/>
            <person name="Batzoglou S."/>
            <person name="Begun D."/>
            <person name="Bhutkar A."/>
            <person name="Blanco E."/>
            <person name="Bosak S.A."/>
            <person name="Bradley R.K."/>
            <person name="Brand A.D."/>
            <person name="Brent M.R."/>
            <person name="Brooks A.N."/>
            <person name="Brown R.H."/>
            <person name="Butlin R.K."/>
            <person name="Caggese C."/>
            <person name="Calvi B.R."/>
            <person name="Bernardo de Carvalho A."/>
            <person name="Caspi A."/>
            <person name="Castrezana S."/>
            <person name="Celniker S.E."/>
            <person name="Chang J.L."/>
            <person name="Chapple C."/>
            <person name="Chatterji S."/>
            <person name="Chinwalla A."/>
            <person name="Civetta A."/>
            <person name="Clifton S.W."/>
            <person name="Comeron J.M."/>
            <person name="Costello J.C."/>
            <person name="Coyne J.A."/>
            <person name="Daub J."/>
            <person name="David R.G."/>
            <person name="Delcher A.L."/>
            <person name="Delehaunty K."/>
            <person name="Do C.B."/>
            <person name="Ebling H."/>
            <person name="Edwards K."/>
            <person name="Eickbush T."/>
            <person name="Evans J.D."/>
            <person name="Filipski A."/>
            <person name="Findeiss S."/>
            <person name="Freyhult E."/>
            <person name="Fulton L."/>
            <person name="Fulton R."/>
            <person name="Garcia A.C."/>
            <person name="Gardiner A."/>
            <person name="Garfield D.A."/>
            <person name="Garvin B.E."/>
            <person name="Gibson G."/>
            <person name="Gilbert D."/>
            <person name="Gnerre S."/>
            <person name="Godfrey J."/>
            <person name="Good R."/>
            <person name="Gotea V."/>
            <person name="Gravely B."/>
            <person name="Greenberg A.J."/>
            <person name="Griffiths-Jones S."/>
            <person name="Gross S."/>
            <person name="Guigo R."/>
            <person name="Gustafson E.A."/>
            <person name="Haerty W."/>
            <person name="Hahn M.W."/>
            <person name="Halligan D.L."/>
            <person name="Halpern A.L."/>
            <person name="Halter G.M."/>
            <person name="Han M.V."/>
            <person name="Heger A."/>
            <person name="Hillier L."/>
            <person name="Hinrichs A.S."/>
            <person name="Holmes I."/>
            <person name="Hoskins R.A."/>
            <person name="Hubisz M.J."/>
            <person name="Hultmark D."/>
            <person name="Huntley M.A."/>
            <person name="Jaffe D.B."/>
            <person name="Jagadeeshan S."/>
            <person name="Jeck W.R."/>
            <person name="Johnson J."/>
            <person name="Jones C.D."/>
            <person name="Jordan W.C."/>
            <person name="Karpen G.H."/>
            <person name="Kataoka E."/>
            <person name="Keightley P.D."/>
            <person name="Kheradpour P."/>
            <person name="Kirkness E.F."/>
            <person name="Koerich L.B."/>
            <person name="Kristiansen K."/>
            <person name="Kudrna D."/>
            <person name="Kulathinal R.J."/>
            <person name="Kumar S."/>
            <person name="Kwok R."/>
            <person name="Lander E."/>
            <person name="Langley C.H."/>
            <person name="Lapoint R."/>
            <person name="Lazzaro B.P."/>
            <person name="Lee S.J."/>
            <person name="Levesque L."/>
            <person name="Li R."/>
            <person name="Lin C.F."/>
            <person name="Lin M.F."/>
            <person name="Lindblad-Toh K."/>
            <person name="Llopart A."/>
            <person name="Long M."/>
            <person name="Low L."/>
            <person name="Lozovsky E."/>
            <person name="Lu J."/>
            <person name="Luo M."/>
            <person name="Machado C.A."/>
            <person name="Makalowski W."/>
            <person name="Marzo M."/>
            <person name="Matsuda M."/>
            <person name="Matzkin L."/>
            <person name="McAllister B."/>
            <person name="McBride C.S."/>
            <person name="McKernan B."/>
            <person name="McKernan K."/>
            <person name="Mendez-Lago M."/>
            <person name="Minx P."/>
            <person name="Mollenhauer M.U."/>
            <person name="Montooth K."/>
            <person name="Mount S.M."/>
            <person name="Mu X."/>
            <person name="Myers E."/>
            <person name="Negre B."/>
            <person name="Newfeld S."/>
            <person name="Nielsen R."/>
            <person name="Noor M.A."/>
            <person name="O'Grady P."/>
            <person name="Pachter L."/>
            <person name="Papaceit M."/>
            <person name="Parisi M.J."/>
            <person name="Parisi M."/>
            <person name="Parts L."/>
            <person name="Pedersen J.S."/>
            <person name="Pesole G."/>
            <person name="Phillippy A.M."/>
            <person name="Ponting C.P."/>
            <person name="Pop M."/>
            <person name="Porcelli D."/>
            <person name="Powell J.R."/>
            <person name="Prohaska S."/>
            <person name="Pruitt K."/>
            <person name="Puig M."/>
            <person name="Quesneville H."/>
            <person name="Ram K.R."/>
            <person name="Rand D."/>
            <person name="Rasmussen M.D."/>
            <person name="Reed L.K."/>
            <person name="Reenan R."/>
            <person name="Reily A."/>
            <person name="Remington K.A."/>
            <person name="Rieger T.T."/>
            <person name="Ritchie M.G."/>
            <person name="Robin C."/>
            <person name="Rogers Y.H."/>
            <person name="Rohde C."/>
            <person name="Rozas J."/>
            <person name="Rubenfield M.J."/>
            <person name="Ruiz A."/>
            <person name="Russo S."/>
            <person name="Salzberg S.L."/>
            <person name="Sanchez-Gracia A."/>
            <person name="Saranga D.J."/>
            <person name="Sato H."/>
            <person name="Schaeffer S.W."/>
            <person name="Schatz M.C."/>
            <person name="Schlenke T."/>
            <person name="Schwartz R."/>
            <person name="Segarra C."/>
            <person name="Singh R.S."/>
            <person name="Sirot L."/>
            <person name="Sirota M."/>
            <person name="Sisneros N.B."/>
            <person name="Smith C.D."/>
            <person name="Smith T.F."/>
            <person name="Spieth J."/>
            <person name="Stage D.E."/>
            <person name="Stark A."/>
            <person name="Stephan W."/>
            <person name="Strausberg R.L."/>
            <person name="Strempel S."/>
            <person name="Sturgill D."/>
            <person name="Sutton G."/>
            <person name="Sutton G.G."/>
            <person name="Tao W."/>
            <person name="Teichmann S."/>
            <person name="Tobari Y.N."/>
            <person name="Tomimura Y."/>
            <person name="Tsolas J.M."/>
            <person name="Valente V.L."/>
            <person name="Venter E."/>
            <person name="Venter J.C."/>
            <person name="Vicario S."/>
            <person name="Vieira F.G."/>
            <person name="Vilella A.J."/>
            <person name="Villasante A."/>
            <person name="Walenz B."/>
            <person name="Wang J."/>
            <person name="Wasserman M."/>
            <person name="Watts T."/>
            <person name="Wilson D."/>
            <person name="Wilson R.K."/>
            <person name="Wing R.A."/>
            <person name="Wolfner M.F."/>
            <person name="Wong A."/>
            <person name="Wong G.K."/>
            <person name="Wu C.I."/>
            <person name="Wu G."/>
            <person name="Yamamoto D."/>
            <person name="Yang H.P."/>
            <person name="Yang S.P."/>
            <person name="Yorke J.A."/>
            <person name="Yoshida K."/>
            <person name="Zdobnov E."/>
            <person name="Zhang P."/>
            <person name="Zhang Y."/>
            <person name="Zimin A.V."/>
            <person name="Baldwin J."/>
            <person name="Abdouelleil A."/>
            <person name="Abdulkadir J."/>
            <person name="Abebe A."/>
            <person name="Abera B."/>
            <person name="Abreu J."/>
            <person name="Acer S.C."/>
            <person name="Aftuck L."/>
            <person name="Alexander A."/>
            <person name="An P."/>
            <person name="Anderson E."/>
            <person name="Anderson S."/>
            <person name="Arachi H."/>
            <person name="Azer M."/>
            <person name="Bachantsang P."/>
            <person name="Barry A."/>
            <person name="Bayul T."/>
            <person name="Berlin A."/>
            <person name="Bessette D."/>
            <person name="Bloom T."/>
            <person name="Blye J."/>
            <person name="Boguslavskiy L."/>
            <person name="Bonnet C."/>
            <person name="Boukhgalter B."/>
            <person name="Bourzgui I."/>
            <person name="Brown A."/>
            <person name="Cahill P."/>
            <person name="Channer S."/>
            <person name="Cheshatsang Y."/>
            <person name="Chuda L."/>
            <person name="Citroen M."/>
            <person name="Collymore A."/>
            <person name="Cooke P."/>
            <person name="Costello M."/>
            <person name="D'Aco K."/>
            <person name="Daza R."/>
            <person name="De Haan G."/>
            <person name="DeGray S."/>
            <person name="DeMaso C."/>
            <person name="Dhargay N."/>
            <person name="Dooley K."/>
            <person name="Dooley E."/>
            <person name="Doricent M."/>
            <person name="Dorje P."/>
            <person name="Dorjee K."/>
            <person name="Dupes A."/>
            <person name="Elong R."/>
            <person name="Falk J."/>
            <person name="Farina A."/>
            <person name="Faro S."/>
            <person name="Ferguson D."/>
            <person name="Fisher S."/>
            <person name="Foley C.D."/>
            <person name="Franke A."/>
            <person name="Friedrich D."/>
            <person name="Gadbois L."/>
            <person name="Gearin G."/>
            <person name="Gearin C.R."/>
            <person name="Giannoukos G."/>
            <person name="Goode T."/>
            <person name="Graham J."/>
            <person name="Grandbois E."/>
            <person name="Grewal S."/>
            <person name="Gyaltsen K."/>
            <person name="Hafez N."/>
            <person name="Hagos B."/>
            <person name="Hall J."/>
            <person name="Henson C."/>
            <person name="Hollinger A."/>
            <person name="Honan T."/>
            <person name="Huard M.D."/>
            <person name="Hughes L."/>
            <person name="Hurhula B."/>
            <person name="Husby M.E."/>
            <person name="Kamat A."/>
            <person name="Kanga B."/>
            <person name="Kashin S."/>
            <person name="Khazanovich D."/>
            <person name="Kisner P."/>
            <person name="Lance K."/>
            <person name="Lara M."/>
            <person name="Lee W."/>
            <person name="Lennon N."/>
            <person name="Letendre F."/>
            <person name="LeVine R."/>
            <person name="Lipovsky A."/>
            <person name="Liu X."/>
            <person name="Liu J."/>
            <person name="Liu S."/>
            <person name="Lokyitsang T."/>
            <person name="Lokyitsang Y."/>
            <person name="Lubonja R."/>
            <person name="Lui A."/>
            <person name="MacDonald P."/>
            <person name="Magnisalis V."/>
            <person name="Maru K."/>
            <person name="Matthews C."/>
            <person name="McCusker W."/>
            <person name="McDonough S."/>
            <person name="Mehta T."/>
            <person name="Meldrim J."/>
            <person name="Meneus L."/>
            <person name="Mihai O."/>
            <person name="Mihalev A."/>
            <person name="Mihova T."/>
            <person name="Mittelman R."/>
            <person name="Mlenga V."/>
            <person name="Montmayeur A."/>
            <person name="Mulrain L."/>
            <person name="Navidi A."/>
            <person name="Naylor J."/>
            <person name="Negash T."/>
            <person name="Nguyen T."/>
            <person name="Nguyen N."/>
            <person name="Nicol R."/>
            <person name="Norbu C."/>
            <person name="Norbu N."/>
            <person name="Novod N."/>
            <person name="O'Neill B."/>
            <person name="Osman S."/>
            <person name="Markiewicz E."/>
            <person name="Oyono O.L."/>
            <person name="Patti C."/>
            <person name="Phunkhang P."/>
            <person name="Pierre F."/>
            <person name="Priest M."/>
            <person name="Raghuraman S."/>
            <person name="Rege F."/>
            <person name="Reyes R."/>
            <person name="Rise C."/>
            <person name="Rogov P."/>
            <person name="Ross K."/>
            <person name="Ryan E."/>
            <person name="Settipalli S."/>
            <person name="Shea T."/>
            <person name="Sherpa N."/>
            <person name="Shi L."/>
            <person name="Shih D."/>
            <person name="Sparrow T."/>
            <person name="Spaulding J."/>
            <person name="Stalker J."/>
            <person name="Stange-Thomann N."/>
            <person name="Stavropoulos S."/>
            <person name="Stone C."/>
            <person name="Strader C."/>
            <person name="Tesfaye S."/>
            <person name="Thomson T."/>
            <person name="Thoulutsang Y."/>
            <person name="Thoulutsang D."/>
            <person name="Topham K."/>
            <person name="Topping I."/>
            <person name="Tsamla T."/>
            <person name="Vassiliev H."/>
            <person name="Vo A."/>
            <person name="Wangchuk T."/>
            <person name="Wangdi T."/>
            <person name="Weiand M."/>
            <person name="Wilkinson J."/>
            <person name="Wilson A."/>
            <person name="Yadav S."/>
            <person name="Young G."/>
            <person name="Yu Q."/>
            <person name="Zembek L."/>
            <person name="Zhong D."/>
            <person name="Zimmer A."/>
            <person name="Zwirko Z."/>
            <person name="Jaffe D.B."/>
            <person name="Alvarez P."/>
            <person name="Brockman W."/>
            <person name="Butler J."/>
            <person name="Chin C."/>
            <person name="Gnerre S."/>
            <person name="Grabherr M."/>
            <person name="Kleber M."/>
            <person name="Mauceli E."/>
            <person name="MacCallum I."/>
        </authorList>
    </citation>
    <scope>NUCLEOTIDE SEQUENCE [LARGE SCALE GENOMIC DNA]</scope>
    <source>
        <strain evidence="4">Tucson 14030-0811.24</strain>
    </source>
</reference>
<gene>
    <name evidence="3" type="primary">Dwil\GK16975</name>
    <name evidence="3" type="ORF">Dwil_GK16975</name>
</gene>
<keyword evidence="2" id="KW-0812">Transmembrane</keyword>
<keyword evidence="2" id="KW-0472">Membrane</keyword>
<feature type="compositionally biased region" description="Polar residues" evidence="1">
    <location>
        <begin position="263"/>
        <end position="272"/>
    </location>
</feature>
<dbReference type="Proteomes" id="UP000007798">
    <property type="component" value="Unassembled WGS sequence"/>
</dbReference>
<dbReference type="OMA" id="GFKEPRN"/>
<evidence type="ECO:0000256" key="2">
    <source>
        <dbReference type="SAM" id="Phobius"/>
    </source>
</evidence>
<keyword evidence="4" id="KW-1185">Reference proteome</keyword>
<feature type="compositionally biased region" description="Gly residues" evidence="1">
    <location>
        <begin position="235"/>
        <end position="244"/>
    </location>
</feature>
<dbReference type="eggNOG" id="ENOG502RD4H">
    <property type="taxonomic scope" value="Eukaryota"/>
</dbReference>
<dbReference type="KEGG" id="dwi:6638724"/>
<dbReference type="HOGENOM" id="CLU_059814_0_0_1"/>
<evidence type="ECO:0000313" key="4">
    <source>
        <dbReference type="Proteomes" id="UP000007798"/>
    </source>
</evidence>
<protein>
    <submittedName>
        <fullName evidence="3">Uncharacterized protein</fullName>
    </submittedName>
</protein>
<sequence length="321" mass="33824">MAKSSLYAAGVTCLGFICFALASVAIGIPIWGYYNSPSGGFDLDRGYFSPFKVCKQLTYNREKCGNDVSKFRLSNVVFISGLLAIGSSAVLGVFCILSVIQHAMISSREKVVMPYTTLVIVKLLLALLGGVLAIIATVLFALQIDEQERFGFIITRGISFYIQIVAIVLSVALFVAALYDVIFTRSPGGDPTMALDASSPASATTFNNPGFKEPRSRNGVSVTDASGKPYSGIRNGAGSGGGTAGSVASMSTTVTSVSNGSTLDSVTRSPLRSSLKKPRPRPDPTLGIQNPGYSGSGNSPPPMRRNGSVKKVRIQTHSTEV</sequence>
<dbReference type="InParanoid" id="B4MLG6"/>
<dbReference type="OrthoDB" id="6420920at2759"/>
<organism evidence="3 4">
    <name type="scientific">Drosophila willistoni</name>
    <name type="common">Fruit fly</name>
    <dbReference type="NCBI Taxonomy" id="7260"/>
    <lineage>
        <taxon>Eukaryota</taxon>
        <taxon>Metazoa</taxon>
        <taxon>Ecdysozoa</taxon>
        <taxon>Arthropoda</taxon>
        <taxon>Hexapoda</taxon>
        <taxon>Insecta</taxon>
        <taxon>Pterygota</taxon>
        <taxon>Neoptera</taxon>
        <taxon>Endopterygota</taxon>
        <taxon>Diptera</taxon>
        <taxon>Brachycera</taxon>
        <taxon>Muscomorpha</taxon>
        <taxon>Ephydroidea</taxon>
        <taxon>Drosophilidae</taxon>
        <taxon>Drosophila</taxon>
        <taxon>Sophophora</taxon>
    </lineage>
</organism>
<evidence type="ECO:0000313" key="3">
    <source>
        <dbReference type="EMBL" id="EDW72822.1"/>
    </source>
</evidence>
<keyword evidence="2" id="KW-1133">Transmembrane helix</keyword>
<proteinExistence type="predicted"/>
<accession>B4MLG6</accession>
<dbReference type="PhylomeDB" id="B4MLG6"/>
<evidence type="ECO:0000256" key="1">
    <source>
        <dbReference type="SAM" id="MobiDB-lite"/>
    </source>
</evidence>
<dbReference type="AlphaFoldDB" id="B4MLG6"/>
<feature type="transmembrane region" description="Helical" evidence="2">
    <location>
        <begin position="160"/>
        <end position="183"/>
    </location>
</feature>
<feature type="compositionally biased region" description="Low complexity" evidence="1">
    <location>
        <begin position="245"/>
        <end position="262"/>
    </location>
</feature>
<feature type="transmembrane region" description="Helical" evidence="2">
    <location>
        <begin position="7"/>
        <end position="34"/>
    </location>
</feature>
<feature type="transmembrane region" description="Helical" evidence="2">
    <location>
        <begin position="76"/>
        <end position="100"/>
    </location>
</feature>
<dbReference type="STRING" id="7260.B4MLG6"/>